<feature type="transmembrane region" description="Helical" evidence="7">
    <location>
        <begin position="6"/>
        <end position="24"/>
    </location>
</feature>
<evidence type="ECO:0000256" key="7">
    <source>
        <dbReference type="SAM" id="Phobius"/>
    </source>
</evidence>
<dbReference type="PANTHER" id="PTHR33884">
    <property type="entry name" value="UPF0410 PROTEIN YMGE"/>
    <property type="match status" value="1"/>
</dbReference>
<dbReference type="PATRIC" id="fig|186479.3.peg.4624"/>
<comment type="similarity">
    <text evidence="2">Belongs to the UPF0410 family.</text>
</comment>
<comment type="subcellular location">
    <subcellularLocation>
        <location evidence="1">Cell membrane</location>
        <topology evidence="1">Multi-pass membrane protein</topology>
    </subcellularLocation>
</comment>
<evidence type="ECO:0000256" key="4">
    <source>
        <dbReference type="ARBA" id="ARBA00022692"/>
    </source>
</evidence>
<evidence type="ECO:0000256" key="2">
    <source>
        <dbReference type="ARBA" id="ARBA00011006"/>
    </source>
</evidence>
<reference evidence="8 9" key="1">
    <citation type="submission" date="2015-09" db="EMBL/GenBank/DDBJ databases">
        <title>Draft genome sequence of Kouleothrix aurantiaca JCM 19913.</title>
        <authorList>
            <person name="Hemp J."/>
        </authorList>
    </citation>
    <scope>NUCLEOTIDE SEQUENCE [LARGE SCALE GENOMIC DNA]</scope>
    <source>
        <strain evidence="8 9">COM-B</strain>
    </source>
</reference>
<keyword evidence="6 7" id="KW-0472">Membrane</keyword>
<proteinExistence type="inferred from homology"/>
<gene>
    <name evidence="8" type="ORF">SE17_35735</name>
</gene>
<evidence type="ECO:0000256" key="1">
    <source>
        <dbReference type="ARBA" id="ARBA00004651"/>
    </source>
</evidence>
<dbReference type="Proteomes" id="UP000050509">
    <property type="component" value="Unassembled WGS sequence"/>
</dbReference>
<protein>
    <submittedName>
        <fullName evidence="8">Transglycosylase</fullName>
    </submittedName>
</protein>
<organism evidence="8 9">
    <name type="scientific">Kouleothrix aurantiaca</name>
    <dbReference type="NCBI Taxonomy" id="186479"/>
    <lineage>
        <taxon>Bacteria</taxon>
        <taxon>Bacillati</taxon>
        <taxon>Chloroflexota</taxon>
        <taxon>Chloroflexia</taxon>
        <taxon>Chloroflexales</taxon>
        <taxon>Roseiflexineae</taxon>
        <taxon>Roseiflexaceae</taxon>
        <taxon>Kouleothrix</taxon>
    </lineage>
</organism>
<evidence type="ECO:0000313" key="8">
    <source>
        <dbReference type="EMBL" id="KPV48872.1"/>
    </source>
</evidence>
<keyword evidence="4 7" id="KW-0812">Transmembrane</keyword>
<dbReference type="Pfam" id="PF04226">
    <property type="entry name" value="Transgly_assoc"/>
    <property type="match status" value="1"/>
</dbReference>
<accession>A0A0P9H4G1</accession>
<dbReference type="GO" id="GO:0005886">
    <property type="term" value="C:plasma membrane"/>
    <property type="evidence" value="ECO:0007669"/>
    <property type="project" value="UniProtKB-SubCell"/>
</dbReference>
<comment type="caution">
    <text evidence="8">The sequence shown here is derived from an EMBL/GenBank/DDBJ whole genome shotgun (WGS) entry which is preliminary data.</text>
</comment>
<keyword evidence="9" id="KW-1185">Reference proteome</keyword>
<sequence>MINLVLWLLVGAAIGWLASIVMRTDERQSGLLNIVVGILGAAVGGFLFGANTINSGAFSLSALIVSFAGALILLAAVNLLRLGRIR</sequence>
<dbReference type="PANTHER" id="PTHR33884:SF3">
    <property type="entry name" value="UPF0410 PROTEIN YMGE"/>
    <property type="match status" value="1"/>
</dbReference>
<name>A0A0P9H4G1_9CHLR</name>
<dbReference type="EMBL" id="LJCR01002340">
    <property type="protein sequence ID" value="KPV48872.1"/>
    <property type="molecule type" value="Genomic_DNA"/>
</dbReference>
<feature type="transmembrane region" description="Helical" evidence="7">
    <location>
        <begin position="31"/>
        <end position="50"/>
    </location>
</feature>
<dbReference type="InterPro" id="IPR007341">
    <property type="entry name" value="Transgly_assoc"/>
</dbReference>
<keyword evidence="5 7" id="KW-1133">Transmembrane helix</keyword>
<feature type="transmembrane region" description="Helical" evidence="7">
    <location>
        <begin position="56"/>
        <end position="80"/>
    </location>
</feature>
<evidence type="ECO:0000256" key="5">
    <source>
        <dbReference type="ARBA" id="ARBA00022989"/>
    </source>
</evidence>
<evidence type="ECO:0000313" key="9">
    <source>
        <dbReference type="Proteomes" id="UP000050509"/>
    </source>
</evidence>
<dbReference type="AlphaFoldDB" id="A0A0P9H4G1"/>
<evidence type="ECO:0000256" key="3">
    <source>
        <dbReference type="ARBA" id="ARBA00022475"/>
    </source>
</evidence>
<keyword evidence="3" id="KW-1003">Cell membrane</keyword>
<evidence type="ECO:0000256" key="6">
    <source>
        <dbReference type="ARBA" id="ARBA00023136"/>
    </source>
</evidence>